<accession>A0A1H0CZM3</accession>
<protein>
    <submittedName>
        <fullName evidence="2">Uncharacterized protein</fullName>
    </submittedName>
</protein>
<organism evidence="2 3">
    <name type="scientific">Allokutzneria albata</name>
    <name type="common">Kibdelosporangium albatum</name>
    <dbReference type="NCBI Taxonomy" id="211114"/>
    <lineage>
        <taxon>Bacteria</taxon>
        <taxon>Bacillati</taxon>
        <taxon>Actinomycetota</taxon>
        <taxon>Actinomycetes</taxon>
        <taxon>Pseudonocardiales</taxon>
        <taxon>Pseudonocardiaceae</taxon>
        <taxon>Allokutzneria</taxon>
    </lineage>
</organism>
<feature type="transmembrane region" description="Helical" evidence="1">
    <location>
        <begin position="168"/>
        <end position="191"/>
    </location>
</feature>
<keyword evidence="3" id="KW-1185">Reference proteome</keyword>
<feature type="transmembrane region" description="Helical" evidence="1">
    <location>
        <begin position="141"/>
        <end position="162"/>
    </location>
</feature>
<feature type="transmembrane region" description="Helical" evidence="1">
    <location>
        <begin position="26"/>
        <end position="47"/>
    </location>
</feature>
<dbReference type="AlphaFoldDB" id="A0A1H0CZM3"/>
<name>A0A1H0CZM3_ALLAB</name>
<reference evidence="2 3" key="1">
    <citation type="submission" date="2016-10" db="EMBL/GenBank/DDBJ databases">
        <authorList>
            <person name="de Groot N.N."/>
        </authorList>
    </citation>
    <scope>NUCLEOTIDE SEQUENCE [LARGE SCALE GENOMIC DNA]</scope>
    <source>
        <strain evidence="2 3">DSM 44149</strain>
    </source>
</reference>
<feature type="transmembrane region" description="Helical" evidence="1">
    <location>
        <begin position="59"/>
        <end position="80"/>
    </location>
</feature>
<dbReference type="STRING" id="211114.SAMN04489726_7493"/>
<keyword evidence="1" id="KW-0812">Transmembrane</keyword>
<gene>
    <name evidence="2" type="ORF">SAMN04489726_7493</name>
</gene>
<dbReference type="Proteomes" id="UP000183376">
    <property type="component" value="Chromosome I"/>
</dbReference>
<evidence type="ECO:0000313" key="2">
    <source>
        <dbReference type="EMBL" id="SDN63071.1"/>
    </source>
</evidence>
<feature type="transmembrane region" description="Helical" evidence="1">
    <location>
        <begin position="87"/>
        <end position="104"/>
    </location>
</feature>
<keyword evidence="1" id="KW-1133">Transmembrane helix</keyword>
<feature type="transmembrane region" description="Helical" evidence="1">
    <location>
        <begin position="203"/>
        <end position="225"/>
    </location>
</feature>
<dbReference type="eggNOG" id="ENOG502ZJGZ">
    <property type="taxonomic scope" value="Bacteria"/>
</dbReference>
<feature type="transmembrane region" description="Helical" evidence="1">
    <location>
        <begin position="110"/>
        <end position="129"/>
    </location>
</feature>
<keyword evidence="1" id="KW-0472">Membrane</keyword>
<evidence type="ECO:0000256" key="1">
    <source>
        <dbReference type="SAM" id="Phobius"/>
    </source>
</evidence>
<dbReference type="EMBL" id="LT629701">
    <property type="protein sequence ID" value="SDN63071.1"/>
    <property type="molecule type" value="Genomic_DNA"/>
</dbReference>
<sequence>MLSVVAFGVAWWLGLYLIARDPKKPALVSAGVGLLAYAVALAIEALLPHTPSQDVLREVQGVFVCIPPLAWSGVAVALLPERYHRRWWIGLVPLGLLVLAPVVIDSEWARLLRAVDVLLPLVLSLALLVRHRARLRPAPVRMVLVVVSMFLVLAAVLVVLPMSVLPSWLAVAAMGLDLVLLGVAIAAFDAFDEGQAIRADMGRSVLTAAVIALVFGGQVGLAMAVSSGPSLPLTALLLGSVAAAISVQVLANPLQSLLDRVAFSDAPELRRARAELREAEEALPRRANDPVLDGLDDAEFAKLTRRALGNYGDLGRLVSSPLTMLPSITDSLAEKNLPDQPLERANELKRLLLNGILQLKPSGGDFGTSDEWRYYNALYFPYVLGLRPYSRRDRNDKLDETAKRALQWFSRTVPERTLYNWQNAAAKLVAAGLRQRTPR</sequence>
<dbReference type="RefSeq" id="WP_197683927.1">
    <property type="nucleotide sequence ID" value="NZ_JOEF01000004.1"/>
</dbReference>
<proteinExistence type="predicted"/>
<evidence type="ECO:0000313" key="3">
    <source>
        <dbReference type="Proteomes" id="UP000183376"/>
    </source>
</evidence>